<keyword evidence="4" id="KW-1185">Reference proteome</keyword>
<feature type="transmembrane region" description="Helical" evidence="2">
    <location>
        <begin position="415"/>
        <end position="437"/>
    </location>
</feature>
<evidence type="ECO:0008006" key="5">
    <source>
        <dbReference type="Google" id="ProtNLM"/>
    </source>
</evidence>
<dbReference type="PANTHER" id="PTHR32309:SF13">
    <property type="entry name" value="FERRIC ENTEROBACTIN TRANSPORT PROTEIN FEPE"/>
    <property type="match status" value="1"/>
</dbReference>
<evidence type="ECO:0000313" key="3">
    <source>
        <dbReference type="EMBL" id="TBN42815.1"/>
    </source>
</evidence>
<keyword evidence="2" id="KW-0812">Transmembrane</keyword>
<dbReference type="AlphaFoldDB" id="A0A4Q9G435"/>
<dbReference type="Proteomes" id="UP000293520">
    <property type="component" value="Unassembled WGS sequence"/>
</dbReference>
<comment type="caution">
    <text evidence="3">The sequence shown here is derived from an EMBL/GenBank/DDBJ whole genome shotgun (WGS) entry which is preliminary data.</text>
</comment>
<gene>
    <name evidence="3" type="ORF">EYE42_04915</name>
</gene>
<feature type="transmembrane region" description="Helical" evidence="2">
    <location>
        <begin position="83"/>
        <end position="104"/>
    </location>
</feature>
<name>A0A4Q9G435_9RHOB</name>
<dbReference type="GO" id="GO:0005886">
    <property type="term" value="C:plasma membrane"/>
    <property type="evidence" value="ECO:0007669"/>
    <property type="project" value="TreeGrafter"/>
</dbReference>
<evidence type="ECO:0000313" key="4">
    <source>
        <dbReference type="Proteomes" id="UP000293520"/>
    </source>
</evidence>
<feature type="compositionally biased region" description="Low complexity" evidence="1">
    <location>
        <begin position="7"/>
        <end position="38"/>
    </location>
</feature>
<proteinExistence type="predicted"/>
<reference evidence="3 4" key="1">
    <citation type="submission" date="2019-02" db="EMBL/GenBank/DDBJ databases">
        <title>Paracoccus subflavus sp. nov., isolated from marine sediment of the Pacific Ocean.</title>
        <authorList>
            <person name="Zhang G."/>
        </authorList>
    </citation>
    <scope>NUCLEOTIDE SEQUENCE [LARGE SCALE GENOMIC DNA]</scope>
    <source>
        <strain evidence="3 4">GY0581</strain>
    </source>
</reference>
<dbReference type="OrthoDB" id="7800844at2"/>
<keyword evidence="2" id="KW-1133">Transmembrane helix</keyword>
<protein>
    <recommendedName>
        <fullName evidence="5">Sugar transporter</fullName>
    </recommendedName>
</protein>
<evidence type="ECO:0000256" key="2">
    <source>
        <dbReference type="SAM" id="Phobius"/>
    </source>
</evidence>
<feature type="compositionally biased region" description="Pro residues" evidence="1">
    <location>
        <begin position="39"/>
        <end position="59"/>
    </location>
</feature>
<dbReference type="EMBL" id="SISK01000002">
    <property type="protein sequence ID" value="TBN42815.1"/>
    <property type="molecule type" value="Genomic_DNA"/>
</dbReference>
<dbReference type="GO" id="GO:0004713">
    <property type="term" value="F:protein tyrosine kinase activity"/>
    <property type="evidence" value="ECO:0007669"/>
    <property type="project" value="TreeGrafter"/>
</dbReference>
<organism evidence="3 4">
    <name type="scientific">Paracoccus subflavus</name>
    <dbReference type="NCBI Taxonomy" id="2528244"/>
    <lineage>
        <taxon>Bacteria</taxon>
        <taxon>Pseudomonadati</taxon>
        <taxon>Pseudomonadota</taxon>
        <taxon>Alphaproteobacteria</taxon>
        <taxon>Rhodobacterales</taxon>
        <taxon>Paracoccaceae</taxon>
        <taxon>Paracoccus</taxon>
    </lineage>
</organism>
<feature type="region of interest" description="Disordered" evidence="1">
    <location>
        <begin position="1"/>
        <end position="73"/>
    </location>
</feature>
<keyword evidence="2" id="KW-0472">Membrane</keyword>
<evidence type="ECO:0000256" key="1">
    <source>
        <dbReference type="SAM" id="MobiDB-lite"/>
    </source>
</evidence>
<accession>A0A4Q9G435</accession>
<dbReference type="InterPro" id="IPR050445">
    <property type="entry name" value="Bact_polysacc_biosynth/exp"/>
</dbReference>
<dbReference type="PANTHER" id="PTHR32309">
    <property type="entry name" value="TYROSINE-PROTEIN KINASE"/>
    <property type="match status" value="1"/>
</dbReference>
<sequence>MPRPDAGRAGAAPQAVISAAGAKAAGQPAGPAAAVQPVRPAPAQPPRPVPATPPRPAAPQPALDLPPVRPTAGNARVKSRHRVLALSFLLVVVIPVAITAWYLFARAADQYASYMGFTVRSESGPTSSELLGGLTSLVGSSSSTGSDTDILYKFIQSHDLVQRIDDRLDLRAIWSKPENDPLFAYTGNESLEDLLSEWERKVRVYYDEGMIDLRVLAFEPRDAQAIAQAIYDEGTVLVNELNDIARADALRYSRQELDESLERLRSARQAMTRFRNEYQLVDPTADVAGQVTVVSTLQAQLAEQLVALGLLRANAQDNDPRIAQTQLRVDVIREQIAAERQKFGSETATGEALSEVVGQYESLMVDREFAEQSYVAALAAHETARAEAMRQTRYLAAYVKPTLAQDSEFPQRMTLLPIMAGFLLLIWVVGVLTFYSLRDRR</sequence>